<sequence length="586" mass="65117">MKISRPVSRCVSYITCYPGYLTFSLVSALISVIASLLGPLYIGRSIDTMVGPGMVNFAMVIDILKLLSLIYILNSFFVWTLTYFTNEISYKTANKLRHQLFTKINKLPVSFYDHNSHGDIVSRFINDIDTIADGMVQGMANLLTGIVTIFGAIGFMLYISPKMTIVVFLSAVGTYFMARFITKKTQNLFKAQARYLGLLNGYAEESIAGQNVIKAFTCEDRSFAKFKALNQLLYEKGVRAQFFGSLTNPSTRLVNNITYAVIGVSGSVLTIMGQITVGDIASFLIYSSLFAKPFNDITAVFTQLQSAAASAKRIFYLLDLPSEADKPASPVPLQLKGHIVFDHVSFAYEQNRPLIKDFNLTVAPGKKIAIAGRTGAGKTTLVNLLMRFYELDEGRILIDGKNITDLSRDELRRNFGMVLQDTWLFTGSIRENIAYGMPEATEEQIIAAAKASDAHSFIRRLPQGYDTIITDAGGNLSQGQKQLLTIARVMMIDPPILILDEATSNIDTRTELRIQKAFLKMMQGRTSFIIAHRLSTIRNADEIIVMDQGHVVECGKHEELLKKNGYYAKLYNSQFAQENGSVESAD</sequence>
<evidence type="ECO:0000256" key="3">
    <source>
        <dbReference type="ARBA" id="ARBA00022475"/>
    </source>
</evidence>
<evidence type="ECO:0000256" key="6">
    <source>
        <dbReference type="ARBA" id="ARBA00022840"/>
    </source>
</evidence>
<gene>
    <name evidence="12" type="ORF">EDC37_10182</name>
</gene>
<dbReference type="InterPro" id="IPR003439">
    <property type="entry name" value="ABC_transporter-like_ATP-bd"/>
</dbReference>
<dbReference type="GO" id="GO:0015421">
    <property type="term" value="F:ABC-type oligopeptide transporter activity"/>
    <property type="evidence" value="ECO:0007669"/>
    <property type="project" value="TreeGrafter"/>
</dbReference>
<dbReference type="Gene3D" id="1.20.1560.10">
    <property type="entry name" value="ABC transporter type 1, transmembrane domain"/>
    <property type="match status" value="1"/>
</dbReference>
<evidence type="ECO:0000256" key="8">
    <source>
        <dbReference type="ARBA" id="ARBA00023136"/>
    </source>
</evidence>
<keyword evidence="6 12" id="KW-0067">ATP-binding</keyword>
<evidence type="ECO:0000256" key="9">
    <source>
        <dbReference type="SAM" id="Phobius"/>
    </source>
</evidence>
<evidence type="ECO:0000313" key="12">
    <source>
        <dbReference type="EMBL" id="TCS81911.1"/>
    </source>
</evidence>
<keyword evidence="2" id="KW-0813">Transport</keyword>
<dbReference type="PROSITE" id="PS50929">
    <property type="entry name" value="ABC_TM1F"/>
    <property type="match status" value="1"/>
</dbReference>
<dbReference type="GO" id="GO:0005886">
    <property type="term" value="C:plasma membrane"/>
    <property type="evidence" value="ECO:0007669"/>
    <property type="project" value="UniProtKB-SubCell"/>
</dbReference>
<keyword evidence="4 9" id="KW-0812">Transmembrane</keyword>
<dbReference type="FunFam" id="3.40.50.300:FF:000287">
    <property type="entry name" value="Multidrug ABC transporter ATP-binding protein"/>
    <property type="match status" value="1"/>
</dbReference>
<name>A0A4R3KGW6_9FIRM</name>
<reference evidence="12 13" key="1">
    <citation type="submission" date="2019-03" db="EMBL/GenBank/DDBJ databases">
        <title>Genomic Encyclopedia of Type Strains, Phase IV (KMG-IV): sequencing the most valuable type-strain genomes for metagenomic binning, comparative biology and taxonomic classification.</title>
        <authorList>
            <person name="Goeker M."/>
        </authorList>
    </citation>
    <scope>NUCLEOTIDE SEQUENCE [LARGE SCALE GENOMIC DNA]</scope>
    <source>
        <strain evidence="12 13">DSM 20467</strain>
    </source>
</reference>
<feature type="transmembrane region" description="Helical" evidence="9">
    <location>
        <begin position="63"/>
        <end position="85"/>
    </location>
</feature>
<feature type="domain" description="ABC transporter" evidence="10">
    <location>
        <begin position="339"/>
        <end position="573"/>
    </location>
</feature>
<dbReference type="PANTHER" id="PTHR43394">
    <property type="entry name" value="ATP-DEPENDENT PERMEASE MDL1, MITOCHONDRIAL"/>
    <property type="match status" value="1"/>
</dbReference>
<dbReference type="GO" id="GO:0016887">
    <property type="term" value="F:ATP hydrolysis activity"/>
    <property type="evidence" value="ECO:0007669"/>
    <property type="project" value="InterPro"/>
</dbReference>
<dbReference type="FunFam" id="1.20.1560.10:FF:000011">
    <property type="entry name" value="Multidrug ABC transporter ATP-binding protein"/>
    <property type="match status" value="1"/>
</dbReference>
<dbReference type="InterPro" id="IPR003593">
    <property type="entry name" value="AAA+_ATPase"/>
</dbReference>
<feature type="transmembrane region" description="Helical" evidence="9">
    <location>
        <begin position="140"/>
        <end position="159"/>
    </location>
</feature>
<evidence type="ECO:0000256" key="4">
    <source>
        <dbReference type="ARBA" id="ARBA00022692"/>
    </source>
</evidence>
<dbReference type="PROSITE" id="PS00211">
    <property type="entry name" value="ABC_TRANSPORTER_1"/>
    <property type="match status" value="1"/>
</dbReference>
<dbReference type="RefSeq" id="WP_132546895.1">
    <property type="nucleotide sequence ID" value="NZ_SMAA01000001.1"/>
</dbReference>
<protein>
    <submittedName>
        <fullName evidence="12">ATP-binding cassette subfamily B protein</fullName>
    </submittedName>
</protein>
<dbReference type="Proteomes" id="UP000295188">
    <property type="component" value="Unassembled WGS sequence"/>
</dbReference>
<dbReference type="InterPro" id="IPR027417">
    <property type="entry name" value="P-loop_NTPase"/>
</dbReference>
<dbReference type="CDD" id="cd18547">
    <property type="entry name" value="ABC_6TM_Tm288_like"/>
    <property type="match status" value="1"/>
</dbReference>
<accession>A0A4R3KGW6</accession>
<keyword evidence="8 9" id="KW-0472">Membrane</keyword>
<dbReference type="AlphaFoldDB" id="A0A4R3KGW6"/>
<dbReference type="InterPro" id="IPR011527">
    <property type="entry name" value="ABC1_TM_dom"/>
</dbReference>
<evidence type="ECO:0000313" key="13">
    <source>
        <dbReference type="Proteomes" id="UP000295188"/>
    </source>
</evidence>
<dbReference type="Gene3D" id="3.40.50.300">
    <property type="entry name" value="P-loop containing nucleotide triphosphate hydrolases"/>
    <property type="match status" value="1"/>
</dbReference>
<evidence type="ECO:0000256" key="7">
    <source>
        <dbReference type="ARBA" id="ARBA00022989"/>
    </source>
</evidence>
<dbReference type="PANTHER" id="PTHR43394:SF1">
    <property type="entry name" value="ATP-BINDING CASSETTE SUB-FAMILY B MEMBER 10, MITOCHONDRIAL"/>
    <property type="match status" value="1"/>
</dbReference>
<evidence type="ECO:0000259" key="10">
    <source>
        <dbReference type="PROSITE" id="PS50893"/>
    </source>
</evidence>
<keyword evidence="7 9" id="KW-1133">Transmembrane helix</keyword>
<evidence type="ECO:0000256" key="5">
    <source>
        <dbReference type="ARBA" id="ARBA00022741"/>
    </source>
</evidence>
<keyword evidence="5" id="KW-0547">Nucleotide-binding</keyword>
<feature type="transmembrane region" description="Helical" evidence="9">
    <location>
        <begin position="165"/>
        <end position="182"/>
    </location>
</feature>
<dbReference type="InterPro" id="IPR036640">
    <property type="entry name" value="ABC1_TM_sf"/>
</dbReference>
<dbReference type="PROSITE" id="PS50893">
    <property type="entry name" value="ABC_TRANSPORTER_2"/>
    <property type="match status" value="1"/>
</dbReference>
<dbReference type="SUPFAM" id="SSF52540">
    <property type="entry name" value="P-loop containing nucleoside triphosphate hydrolases"/>
    <property type="match status" value="1"/>
</dbReference>
<evidence type="ECO:0000259" key="11">
    <source>
        <dbReference type="PROSITE" id="PS50929"/>
    </source>
</evidence>
<comment type="subcellular location">
    <subcellularLocation>
        <location evidence="1">Cell membrane</location>
        <topology evidence="1">Multi-pass membrane protein</topology>
    </subcellularLocation>
</comment>
<organism evidence="12 13">
    <name type="scientific">Pectinatus cerevisiiphilus</name>
    <dbReference type="NCBI Taxonomy" id="86956"/>
    <lineage>
        <taxon>Bacteria</taxon>
        <taxon>Bacillati</taxon>
        <taxon>Bacillota</taxon>
        <taxon>Negativicutes</taxon>
        <taxon>Selenomonadales</taxon>
        <taxon>Selenomonadaceae</taxon>
        <taxon>Pectinatus</taxon>
    </lineage>
</organism>
<proteinExistence type="predicted"/>
<dbReference type="InterPro" id="IPR017871">
    <property type="entry name" value="ABC_transporter-like_CS"/>
</dbReference>
<feature type="transmembrane region" description="Helical" evidence="9">
    <location>
        <begin position="20"/>
        <end position="43"/>
    </location>
</feature>
<dbReference type="Pfam" id="PF00664">
    <property type="entry name" value="ABC_membrane"/>
    <property type="match status" value="1"/>
</dbReference>
<feature type="domain" description="ABC transmembrane type-1" evidence="11">
    <location>
        <begin position="23"/>
        <end position="306"/>
    </location>
</feature>
<dbReference type="EMBL" id="SMAA01000001">
    <property type="protein sequence ID" value="TCS81911.1"/>
    <property type="molecule type" value="Genomic_DNA"/>
</dbReference>
<evidence type="ECO:0000256" key="1">
    <source>
        <dbReference type="ARBA" id="ARBA00004651"/>
    </source>
</evidence>
<dbReference type="OrthoDB" id="9762778at2"/>
<comment type="caution">
    <text evidence="12">The sequence shown here is derived from an EMBL/GenBank/DDBJ whole genome shotgun (WGS) entry which is preliminary data.</text>
</comment>
<dbReference type="GO" id="GO:0005524">
    <property type="term" value="F:ATP binding"/>
    <property type="evidence" value="ECO:0007669"/>
    <property type="project" value="UniProtKB-KW"/>
</dbReference>
<dbReference type="Pfam" id="PF00005">
    <property type="entry name" value="ABC_tran"/>
    <property type="match status" value="1"/>
</dbReference>
<dbReference type="SUPFAM" id="SSF90123">
    <property type="entry name" value="ABC transporter transmembrane region"/>
    <property type="match status" value="1"/>
</dbReference>
<evidence type="ECO:0000256" key="2">
    <source>
        <dbReference type="ARBA" id="ARBA00022448"/>
    </source>
</evidence>
<dbReference type="CDD" id="cd03254">
    <property type="entry name" value="ABCC_Glucan_exporter_like"/>
    <property type="match status" value="1"/>
</dbReference>
<dbReference type="InterPro" id="IPR039421">
    <property type="entry name" value="Type_1_exporter"/>
</dbReference>
<keyword evidence="13" id="KW-1185">Reference proteome</keyword>
<dbReference type="SMART" id="SM00382">
    <property type="entry name" value="AAA"/>
    <property type="match status" value="1"/>
</dbReference>
<keyword evidence="3" id="KW-1003">Cell membrane</keyword>